<dbReference type="Proteomes" id="UP001497392">
    <property type="component" value="Unassembled WGS sequence"/>
</dbReference>
<name>A0ABP1FP67_9CHLO</name>
<feature type="region of interest" description="Disordered" evidence="1">
    <location>
        <begin position="1"/>
        <end position="116"/>
    </location>
</feature>
<gene>
    <name evidence="2" type="primary">g4016</name>
    <name evidence="2" type="ORF">VP750_LOCUS3422</name>
</gene>
<accession>A0ABP1FP67</accession>
<comment type="caution">
    <text evidence="2">The sequence shown here is derived from an EMBL/GenBank/DDBJ whole genome shotgun (WGS) entry which is preliminary data.</text>
</comment>
<feature type="compositionally biased region" description="Pro residues" evidence="1">
    <location>
        <begin position="87"/>
        <end position="99"/>
    </location>
</feature>
<sequence>MSEKDSNKGLWGRLTGAGSSQESLHRRKSLDKNFADPSFLSADEPGFPHASPQKIDQPPIPSTGAPFGLSKLFGAGSSNSSSVPGAPATPSPRKVPPALKPIKTPHNEPISHPELAFSPSDIGVWEINKSKKGGGWFS</sequence>
<evidence type="ECO:0000256" key="1">
    <source>
        <dbReference type="SAM" id="MobiDB-lite"/>
    </source>
</evidence>
<evidence type="ECO:0000313" key="3">
    <source>
        <dbReference type="Proteomes" id="UP001497392"/>
    </source>
</evidence>
<proteinExistence type="predicted"/>
<reference evidence="2 3" key="1">
    <citation type="submission" date="2024-06" db="EMBL/GenBank/DDBJ databases">
        <authorList>
            <person name="Kraege A."/>
            <person name="Thomma B."/>
        </authorList>
    </citation>
    <scope>NUCLEOTIDE SEQUENCE [LARGE SCALE GENOMIC DNA]</scope>
</reference>
<keyword evidence="3" id="KW-1185">Reference proteome</keyword>
<protein>
    <submittedName>
        <fullName evidence="2">G4016 protein</fullName>
    </submittedName>
</protein>
<organism evidence="2 3">
    <name type="scientific">Coccomyxa viridis</name>
    <dbReference type="NCBI Taxonomy" id="1274662"/>
    <lineage>
        <taxon>Eukaryota</taxon>
        <taxon>Viridiplantae</taxon>
        <taxon>Chlorophyta</taxon>
        <taxon>core chlorophytes</taxon>
        <taxon>Trebouxiophyceae</taxon>
        <taxon>Trebouxiophyceae incertae sedis</taxon>
        <taxon>Coccomyxaceae</taxon>
        <taxon>Coccomyxa</taxon>
    </lineage>
</organism>
<dbReference type="EMBL" id="CAXHTA020000005">
    <property type="protein sequence ID" value="CAL5221763.1"/>
    <property type="molecule type" value="Genomic_DNA"/>
</dbReference>
<evidence type="ECO:0000313" key="2">
    <source>
        <dbReference type="EMBL" id="CAL5221763.1"/>
    </source>
</evidence>